<evidence type="ECO:0000313" key="2">
    <source>
        <dbReference type="Proteomes" id="UP000304953"/>
    </source>
</evidence>
<reference evidence="1" key="1">
    <citation type="submission" date="2019-04" db="EMBL/GenBank/DDBJ databases">
        <title>Microbes associate with the intestines of laboratory mice.</title>
        <authorList>
            <person name="Navarre W."/>
            <person name="Wong E."/>
            <person name="Huang K."/>
            <person name="Tropini C."/>
            <person name="Ng K."/>
            <person name="Yu B."/>
        </authorList>
    </citation>
    <scope>NUCLEOTIDE SEQUENCE</scope>
    <source>
        <strain evidence="1">NM01_1-7b</strain>
    </source>
</reference>
<gene>
    <name evidence="1" type="ORF">E5329_14325</name>
</gene>
<keyword evidence="2" id="KW-1185">Reference proteome</keyword>
<sequence length="66" mass="7122">MAQVTKETMIGELLQINENVAPILLEIGMHCLGCPSSQMETIAEAAMVHGIDPDALVNKINDFLAQ</sequence>
<dbReference type="Proteomes" id="UP000304953">
    <property type="component" value="Unassembled WGS sequence"/>
</dbReference>
<organism evidence="1 2">
    <name type="scientific">Petralouisia muris</name>
    <dbReference type="NCBI Taxonomy" id="3032872"/>
    <lineage>
        <taxon>Bacteria</taxon>
        <taxon>Bacillati</taxon>
        <taxon>Bacillota</taxon>
        <taxon>Clostridia</taxon>
        <taxon>Lachnospirales</taxon>
        <taxon>Lachnospiraceae</taxon>
        <taxon>Petralouisia</taxon>
    </lineage>
</organism>
<dbReference type="EMBL" id="SRYA01000027">
    <property type="protein sequence ID" value="TGY95592.1"/>
    <property type="molecule type" value="Genomic_DNA"/>
</dbReference>
<proteinExistence type="predicted"/>
<accession>A0AC61RVP7</accession>
<evidence type="ECO:0000313" key="1">
    <source>
        <dbReference type="EMBL" id="TGY95592.1"/>
    </source>
</evidence>
<comment type="caution">
    <text evidence="1">The sequence shown here is derived from an EMBL/GenBank/DDBJ whole genome shotgun (WGS) entry which is preliminary data.</text>
</comment>
<protein>
    <submittedName>
        <fullName evidence="1">DUF1858 domain-containing protein</fullName>
    </submittedName>
</protein>
<name>A0AC61RVP7_9FIRM</name>